<keyword evidence="4" id="KW-0411">Iron-sulfur</keyword>
<evidence type="ECO:0000256" key="2">
    <source>
        <dbReference type="ARBA" id="ARBA00022723"/>
    </source>
</evidence>
<dbReference type="CDD" id="cd10550">
    <property type="entry name" value="DMSOR_beta_like"/>
    <property type="match status" value="1"/>
</dbReference>
<evidence type="ECO:0000259" key="5">
    <source>
        <dbReference type="PROSITE" id="PS51379"/>
    </source>
</evidence>
<dbReference type="PROSITE" id="PS00198">
    <property type="entry name" value="4FE4S_FER_1"/>
    <property type="match status" value="1"/>
</dbReference>
<keyword evidence="2" id="KW-0479">Metal-binding</keyword>
<dbReference type="GO" id="GO:0051539">
    <property type="term" value="F:4 iron, 4 sulfur cluster binding"/>
    <property type="evidence" value="ECO:0007669"/>
    <property type="project" value="UniProtKB-KW"/>
</dbReference>
<evidence type="ECO:0000256" key="3">
    <source>
        <dbReference type="ARBA" id="ARBA00023004"/>
    </source>
</evidence>
<dbReference type="InterPro" id="IPR017896">
    <property type="entry name" value="4Fe4S_Fe-S-bd"/>
</dbReference>
<dbReference type="Proteomes" id="UP000441717">
    <property type="component" value="Unassembled WGS sequence"/>
</dbReference>
<dbReference type="RefSeq" id="WP_152944746.1">
    <property type="nucleotide sequence ID" value="NZ_WHYR01000001.1"/>
</dbReference>
<dbReference type="Pfam" id="PF13247">
    <property type="entry name" value="Fer4_11"/>
    <property type="match status" value="1"/>
</dbReference>
<evidence type="ECO:0000256" key="1">
    <source>
        <dbReference type="ARBA" id="ARBA00022485"/>
    </source>
</evidence>
<dbReference type="InterPro" id="IPR050954">
    <property type="entry name" value="ET_IronSulfur_Cluster-Binding"/>
</dbReference>
<dbReference type="AlphaFoldDB" id="A0A6N7IMA7"/>
<dbReference type="SUPFAM" id="SSF54862">
    <property type="entry name" value="4Fe-4S ferredoxins"/>
    <property type="match status" value="1"/>
</dbReference>
<comment type="caution">
    <text evidence="6">The sequence shown here is derived from an EMBL/GenBank/DDBJ whole genome shotgun (WGS) entry which is preliminary data.</text>
</comment>
<evidence type="ECO:0000256" key="4">
    <source>
        <dbReference type="ARBA" id="ARBA00023014"/>
    </source>
</evidence>
<dbReference type="EMBL" id="WHYR01000001">
    <property type="protein sequence ID" value="MQL50759.1"/>
    <property type="molecule type" value="Genomic_DNA"/>
</dbReference>
<feature type="domain" description="4Fe-4S ferredoxin-type" evidence="5">
    <location>
        <begin position="2"/>
        <end position="31"/>
    </location>
</feature>
<accession>A0A6N7IMA7</accession>
<feature type="domain" description="4Fe-4S ferredoxin-type" evidence="5">
    <location>
        <begin position="78"/>
        <end position="107"/>
    </location>
</feature>
<evidence type="ECO:0000313" key="7">
    <source>
        <dbReference type="Proteomes" id="UP000441717"/>
    </source>
</evidence>
<sequence length="143" mass="15655">MYRILVDADKCTGCRVCEAVCSTRILDNKGFNRKMAAIRVLFRGELEEDIRPVLCRQCRRPLCAENCPTESISRGGDGIVRISRNSCIGCGNCAEACPFGAVILHPDLDFPSKCDLCEGDPLCVKYCVAGALRLVHESNVGIE</sequence>
<organism evidence="6 7">
    <name type="scientific">Desulfofundulus thermobenzoicus</name>
    <dbReference type="NCBI Taxonomy" id="29376"/>
    <lineage>
        <taxon>Bacteria</taxon>
        <taxon>Bacillati</taxon>
        <taxon>Bacillota</taxon>
        <taxon>Clostridia</taxon>
        <taxon>Eubacteriales</taxon>
        <taxon>Peptococcaceae</taxon>
        <taxon>Desulfofundulus</taxon>
    </lineage>
</organism>
<dbReference type="InterPro" id="IPR017900">
    <property type="entry name" value="4Fe4S_Fe_S_CS"/>
</dbReference>
<dbReference type="PROSITE" id="PS51379">
    <property type="entry name" value="4FE4S_FER_2"/>
    <property type="match status" value="3"/>
</dbReference>
<dbReference type="OrthoDB" id="368873at2"/>
<gene>
    <name evidence="6" type="ORF">GFC01_00375</name>
</gene>
<feature type="domain" description="4Fe-4S ferredoxin-type" evidence="5">
    <location>
        <begin position="46"/>
        <end position="77"/>
    </location>
</feature>
<keyword evidence="7" id="KW-1185">Reference proteome</keyword>
<keyword evidence="3" id="KW-0408">Iron</keyword>
<dbReference type="PANTHER" id="PTHR43177:SF3">
    <property type="entry name" value="PROTEIN NRFC HOMOLOG"/>
    <property type="match status" value="1"/>
</dbReference>
<dbReference type="Gene3D" id="3.30.70.20">
    <property type="match status" value="2"/>
</dbReference>
<evidence type="ECO:0000313" key="6">
    <source>
        <dbReference type="EMBL" id="MQL50759.1"/>
    </source>
</evidence>
<dbReference type="GO" id="GO:0046872">
    <property type="term" value="F:metal ion binding"/>
    <property type="evidence" value="ECO:0007669"/>
    <property type="project" value="UniProtKB-KW"/>
</dbReference>
<protein>
    <recommendedName>
        <fullName evidence="5">4Fe-4S ferredoxin-type domain-containing protein</fullName>
    </recommendedName>
</protein>
<reference evidence="6 7" key="1">
    <citation type="submission" date="2019-10" db="EMBL/GenBank/DDBJ databases">
        <title>Comparative genomics of sulfur disproportionating microorganisms.</title>
        <authorList>
            <person name="Ward L.M."/>
            <person name="Bertran E."/>
            <person name="Johnston D."/>
        </authorList>
    </citation>
    <scope>NUCLEOTIDE SEQUENCE [LARGE SCALE GENOMIC DNA]</scope>
    <source>
        <strain evidence="6 7">DSM 14055</strain>
    </source>
</reference>
<dbReference type="PANTHER" id="PTHR43177">
    <property type="entry name" value="PROTEIN NRFC"/>
    <property type="match status" value="1"/>
</dbReference>
<dbReference type="Pfam" id="PF12797">
    <property type="entry name" value="Fer4_2"/>
    <property type="match status" value="1"/>
</dbReference>
<name>A0A6N7IMA7_9FIRM</name>
<keyword evidence="1" id="KW-0004">4Fe-4S</keyword>
<proteinExistence type="predicted"/>